<name>A0A6P6XEU6_COFAR</name>
<feature type="compositionally biased region" description="Polar residues" evidence="1">
    <location>
        <begin position="30"/>
        <end position="45"/>
    </location>
</feature>
<dbReference type="RefSeq" id="XP_027124537.1">
    <property type="nucleotide sequence ID" value="XM_027268736.2"/>
</dbReference>
<dbReference type="GeneID" id="113741241"/>
<feature type="region of interest" description="Disordered" evidence="1">
    <location>
        <begin position="1"/>
        <end position="45"/>
    </location>
</feature>
<accession>A0A6P6XEU6</accession>
<evidence type="ECO:0000313" key="3">
    <source>
        <dbReference type="RefSeq" id="XP_027124537.1"/>
    </source>
</evidence>
<gene>
    <name evidence="3" type="primary">LOC113741241</name>
</gene>
<keyword evidence="2" id="KW-1185">Reference proteome</keyword>
<feature type="region of interest" description="Disordered" evidence="1">
    <location>
        <begin position="101"/>
        <end position="177"/>
    </location>
</feature>
<dbReference type="OrthoDB" id="1894923at2759"/>
<evidence type="ECO:0000313" key="2">
    <source>
        <dbReference type="Proteomes" id="UP001652660"/>
    </source>
</evidence>
<sequence length="177" mass="18111">MESQSNRNPTTGYTSAPVPGQAQMRRNDQVDQPSHVQPNQDYATNFLQETGSHLKDVAQGAADAGKGAVLGAASMARGAAAGAANIAHGAADAVKHTLGLGAADNTSNWPSSNHPAAGGNSTTDWPSHGAADSNLLGNTNRPTSNLADTTNYPANLMDDSTNLPGSLNNNPNARKNI</sequence>
<reference evidence="3" key="2">
    <citation type="submission" date="2025-08" db="UniProtKB">
        <authorList>
            <consortium name="RefSeq"/>
        </authorList>
    </citation>
    <scope>IDENTIFICATION</scope>
    <source>
        <tissue evidence="3">Leaves</tissue>
    </source>
</reference>
<feature type="compositionally biased region" description="Polar residues" evidence="1">
    <location>
        <begin position="135"/>
        <end position="177"/>
    </location>
</feature>
<dbReference type="Proteomes" id="UP001652660">
    <property type="component" value="Chromosome 4e"/>
</dbReference>
<dbReference type="InterPro" id="IPR039624">
    <property type="entry name" value="LEA1/2/D7/KIN2"/>
</dbReference>
<feature type="compositionally biased region" description="Polar residues" evidence="1">
    <location>
        <begin position="104"/>
        <end position="125"/>
    </location>
</feature>
<dbReference type="PANTHER" id="PTHR34191">
    <property type="entry name" value="LATE EMBRYOGENESIS ABUNDANT PROTEIN (LEA) FAMILY PROTEIN"/>
    <property type="match status" value="1"/>
</dbReference>
<dbReference type="AlphaFoldDB" id="A0A6P6XEU6"/>
<feature type="compositionally biased region" description="Polar residues" evidence="1">
    <location>
        <begin position="1"/>
        <end position="14"/>
    </location>
</feature>
<dbReference type="PANTHER" id="PTHR34191:SF9">
    <property type="entry name" value="F6D8.10"/>
    <property type="match status" value="1"/>
</dbReference>
<protein>
    <submittedName>
        <fullName evidence="3">Uncharacterized protein</fullName>
    </submittedName>
</protein>
<reference evidence="2" key="1">
    <citation type="journal article" date="2025" name="Foods">
        <title>Unveiling the Microbial Signatures of Arabica Coffee Cherries: Insights into Ripeness Specific Diversity, Functional Traits, and Implications for Quality and Safety.</title>
        <authorList>
            <consortium name="RefSeq"/>
            <person name="Tenea G.N."/>
            <person name="Cifuentes V."/>
            <person name="Reyes P."/>
            <person name="Cevallos-Vallejos M."/>
        </authorList>
    </citation>
    <scope>NUCLEOTIDE SEQUENCE [LARGE SCALE GENOMIC DNA]</scope>
</reference>
<proteinExistence type="predicted"/>
<organism evidence="2 3">
    <name type="scientific">Coffea arabica</name>
    <name type="common">Arabian coffee</name>
    <dbReference type="NCBI Taxonomy" id="13443"/>
    <lineage>
        <taxon>Eukaryota</taxon>
        <taxon>Viridiplantae</taxon>
        <taxon>Streptophyta</taxon>
        <taxon>Embryophyta</taxon>
        <taxon>Tracheophyta</taxon>
        <taxon>Spermatophyta</taxon>
        <taxon>Magnoliopsida</taxon>
        <taxon>eudicotyledons</taxon>
        <taxon>Gunneridae</taxon>
        <taxon>Pentapetalae</taxon>
        <taxon>asterids</taxon>
        <taxon>lamiids</taxon>
        <taxon>Gentianales</taxon>
        <taxon>Rubiaceae</taxon>
        <taxon>Ixoroideae</taxon>
        <taxon>Gardenieae complex</taxon>
        <taxon>Bertiereae - Coffeeae clade</taxon>
        <taxon>Coffeeae</taxon>
        <taxon>Coffea</taxon>
    </lineage>
</organism>
<evidence type="ECO:0000256" key="1">
    <source>
        <dbReference type="SAM" id="MobiDB-lite"/>
    </source>
</evidence>